<dbReference type="CDD" id="cd07489">
    <property type="entry name" value="Peptidases_S8_5"/>
    <property type="match status" value="1"/>
</dbReference>
<dbReference type="PANTHER" id="PTHR43399">
    <property type="entry name" value="SUBTILISIN-RELATED"/>
    <property type="match status" value="1"/>
</dbReference>
<dbReference type="PROSITE" id="PS00137">
    <property type="entry name" value="SUBTILASE_HIS"/>
    <property type="match status" value="1"/>
</dbReference>
<evidence type="ECO:0000256" key="8">
    <source>
        <dbReference type="PROSITE-ProRule" id="PRU01240"/>
    </source>
</evidence>
<comment type="caution">
    <text evidence="14">The sequence shown here is derived from an EMBL/GenBank/DDBJ whole genome shotgun (WGS) entry which is preliminary data.</text>
</comment>
<dbReference type="Pfam" id="PF00082">
    <property type="entry name" value="Peptidase_S8"/>
    <property type="match status" value="1"/>
</dbReference>
<evidence type="ECO:0000256" key="1">
    <source>
        <dbReference type="ARBA" id="ARBA00011073"/>
    </source>
</evidence>
<protein>
    <submittedName>
        <fullName evidence="14">Uncharacterized protein</fullName>
    </submittedName>
</protein>
<evidence type="ECO:0000256" key="5">
    <source>
        <dbReference type="ARBA" id="ARBA00022801"/>
    </source>
</evidence>
<name>A0A8H7BUC8_9FUNG</name>
<keyword evidence="5 8" id="KW-0378">Hydrolase</keyword>
<evidence type="ECO:0000313" key="14">
    <source>
        <dbReference type="EMBL" id="KAF7728819.1"/>
    </source>
</evidence>
<feature type="chain" id="PRO_5034047538" evidence="10">
    <location>
        <begin position="25"/>
        <end position="875"/>
    </location>
</feature>
<keyword evidence="2" id="KW-0964">Secreted</keyword>
<dbReference type="PROSITE" id="PS51257">
    <property type="entry name" value="PROKAR_LIPOPROTEIN"/>
    <property type="match status" value="1"/>
</dbReference>
<keyword evidence="4 10" id="KW-0732">Signal</keyword>
<dbReference type="Gene3D" id="3.40.50.200">
    <property type="entry name" value="Peptidase S8/S53 domain"/>
    <property type="match status" value="1"/>
</dbReference>
<comment type="similarity">
    <text evidence="1 8 9">Belongs to the peptidase S8 family.</text>
</comment>
<keyword evidence="6 8" id="KW-0720">Serine protease</keyword>
<sequence>MKISILPLSVAITALLLSGSCVEALVHPKFKSFKQNIQSGDRFIVEIAGSNKKAKEILDSLSKEFARTNVQLNHVFDHELFRGASFKLSGSDHDKALESLLNNADVQYVYPVMSVSRPTVQAQNTLAEPNDIVAALLPHELTQVNRVQKELNKGEGISIGILDTGVDYMHPALGGGFGKGYKVRYGYDLVGNKYNSDDPDPVIQPSPTPMDDCGAASGANGHGTHVSGIVAGYDTKANFVGVAPEATLGMWRIFGCNGSVGTDIIVKAMLMAYDTRVHVISMSLGDLNSWDSSPDALVAQRIVSRGIPVVIAAGNSGSEGVFTVGEPSTASNAISVASFDNRYTVTRLFEATGIKSKFACAAEKESVPPNGQLMPGDKHLGSAADGCDAANIPKNLKGKIALLKRGTCTFNQKSANVANAGAIGLVVYNAQGDVFTPATTNHRIPVVGVSHETGEKLVAALKKESKVMLTFNKEDTLLELSTRKTPSDFSSIGPTYDLSLKPNIAGVGGSIYSTLPRYLGSWGMMSGTSMATPYVAGAIALFLKQIGPKTHNPAFITEQFQNYGFIAPLVNGHPELASPLQQGAGLVQVYDTIMSKVHVSPAQISFNDTSSYKYKTHILRVTNYGNDTVTYDIVNNVTLTIAPYNISDAGYTPTEPANFVKKGSASLRFCKTTIRVRPGRTRTVKVTVMLPKVDRKEHLLYGGYVYFKGRHGAKNMNVPYFGSIGSMRDLPVFDKEHPPFLTDQNSTRIYYANDTYVYHRKKQDTLPSVVFRLLMGTAQINTELIDAKSNHVVGAAFPPLVNIPRNYLDPSALFTSLQWNGTYSTDSNLTTNSFFKDQVKEGHYFFQLKALKLFGNPNDPKDWEVQHTGHIRVED</sequence>
<dbReference type="InterPro" id="IPR051048">
    <property type="entry name" value="Peptidase_S8/S53_subtilisin"/>
</dbReference>
<dbReference type="InterPro" id="IPR046450">
    <property type="entry name" value="PA_dom_sf"/>
</dbReference>
<feature type="signal peptide" evidence="10">
    <location>
        <begin position="1"/>
        <end position="24"/>
    </location>
</feature>
<dbReference type="InterPro" id="IPR010435">
    <property type="entry name" value="C5a/SBT2-like_Fn3"/>
</dbReference>
<accession>A0A8H7BUC8</accession>
<dbReference type="InterPro" id="IPR015500">
    <property type="entry name" value="Peptidase_S8_subtilisin-rel"/>
</dbReference>
<dbReference type="Proteomes" id="UP000605846">
    <property type="component" value="Unassembled WGS sequence"/>
</dbReference>
<evidence type="ECO:0000256" key="4">
    <source>
        <dbReference type="ARBA" id="ARBA00022729"/>
    </source>
</evidence>
<keyword evidence="3 8" id="KW-0645">Protease</keyword>
<dbReference type="InterPro" id="IPR023827">
    <property type="entry name" value="Peptidase_S8_Asp-AS"/>
</dbReference>
<evidence type="ECO:0000259" key="12">
    <source>
        <dbReference type="Pfam" id="PF02225"/>
    </source>
</evidence>
<dbReference type="PROSITE" id="PS00138">
    <property type="entry name" value="SUBTILASE_SER"/>
    <property type="match status" value="1"/>
</dbReference>
<organism evidence="14 15">
    <name type="scientific">Apophysomyces ossiformis</name>
    <dbReference type="NCBI Taxonomy" id="679940"/>
    <lineage>
        <taxon>Eukaryota</taxon>
        <taxon>Fungi</taxon>
        <taxon>Fungi incertae sedis</taxon>
        <taxon>Mucoromycota</taxon>
        <taxon>Mucoromycotina</taxon>
        <taxon>Mucoromycetes</taxon>
        <taxon>Mucorales</taxon>
        <taxon>Mucorineae</taxon>
        <taxon>Mucoraceae</taxon>
        <taxon>Apophysomyces</taxon>
    </lineage>
</organism>
<evidence type="ECO:0000256" key="6">
    <source>
        <dbReference type="ARBA" id="ARBA00022825"/>
    </source>
</evidence>
<dbReference type="InterPro" id="IPR034187">
    <property type="entry name" value="Peptidases_S8_5"/>
</dbReference>
<dbReference type="PROSITE" id="PS00136">
    <property type="entry name" value="SUBTILASE_ASP"/>
    <property type="match status" value="1"/>
</dbReference>
<feature type="domain" description="PA" evidence="12">
    <location>
        <begin position="383"/>
        <end position="457"/>
    </location>
</feature>
<proteinExistence type="inferred from homology"/>
<dbReference type="AlphaFoldDB" id="A0A8H7BUC8"/>
<evidence type="ECO:0000256" key="3">
    <source>
        <dbReference type="ARBA" id="ARBA00022670"/>
    </source>
</evidence>
<evidence type="ECO:0000256" key="10">
    <source>
        <dbReference type="SAM" id="SignalP"/>
    </source>
</evidence>
<dbReference type="Pfam" id="PF02225">
    <property type="entry name" value="PA"/>
    <property type="match status" value="1"/>
</dbReference>
<dbReference type="GO" id="GO:0004252">
    <property type="term" value="F:serine-type endopeptidase activity"/>
    <property type="evidence" value="ECO:0007669"/>
    <property type="project" value="UniProtKB-UniRule"/>
</dbReference>
<dbReference type="InterPro" id="IPR022398">
    <property type="entry name" value="Peptidase_S8_His-AS"/>
</dbReference>
<dbReference type="SUPFAM" id="SSF52743">
    <property type="entry name" value="Subtilisin-like"/>
    <property type="match status" value="1"/>
</dbReference>
<feature type="domain" description="C5a peptidase/Subtilisin-like protease SBT2-like Fn3-like" evidence="13">
    <location>
        <begin position="604"/>
        <end position="720"/>
    </location>
</feature>
<dbReference type="PROSITE" id="PS51892">
    <property type="entry name" value="SUBTILASE"/>
    <property type="match status" value="1"/>
</dbReference>
<dbReference type="Gene3D" id="3.50.30.30">
    <property type="match status" value="1"/>
</dbReference>
<dbReference type="EMBL" id="JABAYA010000031">
    <property type="protein sequence ID" value="KAF7728819.1"/>
    <property type="molecule type" value="Genomic_DNA"/>
</dbReference>
<feature type="active site" description="Charge relay system" evidence="7 8">
    <location>
        <position position="529"/>
    </location>
</feature>
<dbReference type="InterPro" id="IPR003137">
    <property type="entry name" value="PA_domain"/>
</dbReference>
<feature type="active site" description="Charge relay system" evidence="7 8">
    <location>
        <position position="222"/>
    </location>
</feature>
<feature type="active site" description="Charge relay system" evidence="7 8">
    <location>
        <position position="163"/>
    </location>
</feature>
<evidence type="ECO:0000313" key="15">
    <source>
        <dbReference type="Proteomes" id="UP000605846"/>
    </source>
</evidence>
<dbReference type="InterPro" id="IPR000209">
    <property type="entry name" value="Peptidase_S8/S53_dom"/>
</dbReference>
<evidence type="ECO:0000256" key="7">
    <source>
        <dbReference type="PIRSR" id="PIRSR615500-1"/>
    </source>
</evidence>
<dbReference type="GO" id="GO:0016020">
    <property type="term" value="C:membrane"/>
    <property type="evidence" value="ECO:0007669"/>
    <property type="project" value="InterPro"/>
</dbReference>
<gene>
    <name evidence="14" type="ORF">EC973_005445</name>
</gene>
<dbReference type="GO" id="GO:0006508">
    <property type="term" value="P:proteolysis"/>
    <property type="evidence" value="ECO:0007669"/>
    <property type="project" value="UniProtKB-KW"/>
</dbReference>
<dbReference type="InterPro" id="IPR023828">
    <property type="entry name" value="Peptidase_S8_Ser-AS"/>
</dbReference>
<dbReference type="Gene3D" id="2.60.40.1710">
    <property type="entry name" value="Subtilisin-like superfamily"/>
    <property type="match status" value="1"/>
</dbReference>
<evidence type="ECO:0000259" key="13">
    <source>
        <dbReference type="Pfam" id="PF06280"/>
    </source>
</evidence>
<reference evidence="14" key="1">
    <citation type="submission" date="2020-01" db="EMBL/GenBank/DDBJ databases">
        <title>Genome Sequencing of Three Apophysomyces-Like Fungal Strains Confirms a Novel Fungal Genus in the Mucoromycota with divergent Burkholderia-like Endosymbiotic Bacteria.</title>
        <authorList>
            <person name="Stajich J.E."/>
            <person name="Macias A.M."/>
            <person name="Carter-House D."/>
            <person name="Lovett B."/>
            <person name="Kasson L.R."/>
            <person name="Berry K."/>
            <person name="Grigoriev I."/>
            <person name="Chang Y."/>
            <person name="Spatafora J."/>
            <person name="Kasson M.T."/>
        </authorList>
    </citation>
    <scope>NUCLEOTIDE SEQUENCE</scope>
    <source>
        <strain evidence="14">NRRL A-21654</strain>
    </source>
</reference>
<dbReference type="InterPro" id="IPR036852">
    <property type="entry name" value="Peptidase_S8/S53_dom_sf"/>
</dbReference>
<evidence type="ECO:0000256" key="2">
    <source>
        <dbReference type="ARBA" id="ARBA00022525"/>
    </source>
</evidence>
<dbReference type="PRINTS" id="PR00723">
    <property type="entry name" value="SUBTILISIN"/>
</dbReference>
<dbReference type="SUPFAM" id="SSF52025">
    <property type="entry name" value="PA domain"/>
    <property type="match status" value="1"/>
</dbReference>
<evidence type="ECO:0000259" key="11">
    <source>
        <dbReference type="Pfam" id="PF00082"/>
    </source>
</evidence>
<feature type="domain" description="Peptidase S8/S53" evidence="11">
    <location>
        <begin position="154"/>
        <end position="544"/>
    </location>
</feature>
<evidence type="ECO:0000256" key="9">
    <source>
        <dbReference type="RuleBase" id="RU003355"/>
    </source>
</evidence>
<dbReference type="Pfam" id="PF06280">
    <property type="entry name" value="fn3_5"/>
    <property type="match status" value="1"/>
</dbReference>
<dbReference type="OrthoDB" id="206201at2759"/>
<keyword evidence="15" id="KW-1185">Reference proteome</keyword>
<dbReference type="PANTHER" id="PTHR43399:SF4">
    <property type="entry name" value="CELL WALL-ASSOCIATED PROTEASE"/>
    <property type="match status" value="1"/>
</dbReference>